<dbReference type="RefSeq" id="WP_139091257.1">
    <property type="nucleotide sequence ID" value="NZ_VDGE01000006.1"/>
</dbReference>
<comment type="caution">
    <text evidence="2">The sequence shown here is derived from an EMBL/GenBank/DDBJ whole genome shotgun (WGS) entry which is preliminary data.</text>
</comment>
<evidence type="ECO:0000313" key="2">
    <source>
        <dbReference type="EMBL" id="TNC75741.1"/>
    </source>
</evidence>
<sequence length="478" mass="49075">MRPWLRRCLLTVSVFALCWTGAIAYWRDSTRMPAPGELAGAMLALPLALLLMLWLGKKLLARLLAGPALAAAPGLAVPLQAEAAAPPAKPAPLHVVAASLRMPGGATPAQLLAAMRSRQARPALDGQLLDEDGYPLLCGRVDGIDEEAQQPLLAAWLSEHPQAGLASEPFPFNPEDLRALALGAQVLAELLDEALQHALAAGAPASLASALPMLRLHLLMPAGWSAAQQQAGDAWLRHLAREQGWPAQQLLPPTEPATGQPAPFALLNQLAGDAPPQPPCLSIVLACDSWIGELRVHALASQGQLFSAAQANGQIPGEGAAGLLLAGPGATAPLDEAAPVLLHRAATGELPQGASQRGETDKNLLADLGRQALAAAGDDAAAGIVLVSADTDQRAPRMLELMQCAGALLPQLDLGEQVLGVGAACGQCGAVTTLAALAMARQAAADDGAQVLCLSNLDPLQRGALVIGPPAESSHSTT</sequence>
<proteinExistence type="predicted"/>
<dbReference type="EMBL" id="VDGE01000006">
    <property type="protein sequence ID" value="TNC75741.1"/>
    <property type="molecule type" value="Genomic_DNA"/>
</dbReference>
<keyword evidence="1" id="KW-0812">Transmembrane</keyword>
<reference evidence="2 3" key="1">
    <citation type="submission" date="2019-06" db="EMBL/GenBank/DDBJ databases">
        <title>Genome sequence of Janthinobacterium lividum UCD_MED1.</title>
        <authorList>
            <person name="De Leon M.E."/>
            <person name="Jospin G."/>
        </authorList>
    </citation>
    <scope>NUCLEOTIDE SEQUENCE [LARGE SCALE GENOMIC DNA]</scope>
    <source>
        <strain evidence="2 3">UCD_MED1</strain>
    </source>
</reference>
<evidence type="ECO:0000256" key="1">
    <source>
        <dbReference type="SAM" id="Phobius"/>
    </source>
</evidence>
<keyword evidence="1" id="KW-0472">Membrane</keyword>
<organism evidence="2 3">
    <name type="scientific">Janthinobacterium lividum</name>
    <dbReference type="NCBI Taxonomy" id="29581"/>
    <lineage>
        <taxon>Bacteria</taxon>
        <taxon>Pseudomonadati</taxon>
        <taxon>Pseudomonadota</taxon>
        <taxon>Betaproteobacteria</taxon>
        <taxon>Burkholderiales</taxon>
        <taxon>Oxalobacteraceae</taxon>
        <taxon>Janthinobacterium</taxon>
    </lineage>
</organism>
<protein>
    <submittedName>
        <fullName evidence="2">Uncharacterized protein</fullName>
    </submittedName>
</protein>
<gene>
    <name evidence="2" type="ORF">FHI69_15860</name>
</gene>
<evidence type="ECO:0000313" key="3">
    <source>
        <dbReference type="Proteomes" id="UP000305681"/>
    </source>
</evidence>
<name>A0A5C4NLQ3_9BURK</name>
<accession>A0A5C4NLQ3</accession>
<dbReference type="AlphaFoldDB" id="A0A5C4NLQ3"/>
<keyword evidence="1" id="KW-1133">Transmembrane helix</keyword>
<dbReference type="Proteomes" id="UP000305681">
    <property type="component" value="Unassembled WGS sequence"/>
</dbReference>
<feature type="transmembrane region" description="Helical" evidence="1">
    <location>
        <begin position="34"/>
        <end position="55"/>
    </location>
</feature>